<evidence type="ECO:0000313" key="2">
    <source>
        <dbReference type="Proteomes" id="UP001064048"/>
    </source>
</evidence>
<comment type="caution">
    <text evidence="1">The sequence shown here is derived from an EMBL/GenBank/DDBJ whole genome shotgun (WGS) entry which is preliminary data.</text>
</comment>
<accession>A0ACC0JPJ7</accession>
<name>A0ACC0JPJ7_CHOFU</name>
<dbReference type="Proteomes" id="UP001064048">
    <property type="component" value="Chromosome 8"/>
</dbReference>
<dbReference type="EMBL" id="CM046108">
    <property type="protein sequence ID" value="KAI8426068.1"/>
    <property type="molecule type" value="Genomic_DNA"/>
</dbReference>
<reference evidence="1 2" key="1">
    <citation type="journal article" date="2022" name="Genome Biol. Evol.">
        <title>The Spruce Budworm Genome: Reconstructing the Evolutionary History of Antifreeze Proteins.</title>
        <authorList>
            <person name="Beliveau C."/>
            <person name="Gagne P."/>
            <person name="Picq S."/>
            <person name="Vernygora O."/>
            <person name="Keeling C.I."/>
            <person name="Pinkney K."/>
            <person name="Doucet D."/>
            <person name="Wen F."/>
            <person name="Johnston J.S."/>
            <person name="Maaroufi H."/>
            <person name="Boyle B."/>
            <person name="Laroche J."/>
            <person name="Dewar K."/>
            <person name="Juretic N."/>
            <person name="Blackburn G."/>
            <person name="Nisole A."/>
            <person name="Brunet B."/>
            <person name="Brandao M."/>
            <person name="Lumley L."/>
            <person name="Duan J."/>
            <person name="Quan G."/>
            <person name="Lucarotti C.J."/>
            <person name="Roe A.D."/>
            <person name="Sperling F.A.H."/>
            <person name="Levesque R.C."/>
            <person name="Cusson M."/>
        </authorList>
    </citation>
    <scope>NUCLEOTIDE SEQUENCE [LARGE SCALE GENOMIC DNA]</scope>
    <source>
        <strain evidence="1">Glfc:IPQL:Cfum</strain>
    </source>
</reference>
<gene>
    <name evidence="1" type="ORF">MSG28_005031</name>
</gene>
<proteinExistence type="predicted"/>
<protein>
    <submittedName>
        <fullName evidence="1">Uncharacterized protein</fullName>
    </submittedName>
</protein>
<evidence type="ECO:0000313" key="1">
    <source>
        <dbReference type="EMBL" id="KAI8426068.1"/>
    </source>
</evidence>
<sequence>MRPKLSQHSAYLAAHAMNTLVAPLPGPKKNLTWTEVTLPKDLRQKFTDESLSLAVCVPKSCAVEAVLAPYTAHPVVGFNYTEQYCRLPHDKPYVAADYVGTIVFSVIGMLTLISTAYELRQIFILRRDPEKTSPLLRTCSLYSNTRRLLTFNKPRALDCLDGIRSLSILVIIIFHTFWEYFLSPRRIVINRFELYQWLRKKRAVWMVSGDIAVDSFFTLSGLLLVYTSVNKMKQMSLLRNLHWFYLNRFLRLFPLLAAAVLLQASLLHRVADGPDWHYVAMSVDHCRRYWWSALLHIQNIANPGHTCVPWYLSVDMQLHIISPLVLFWVLGSRRDAWAALAAGLLASLTATLAFCYFVIYNVSISPTVQWAATGNVQEYMLYYNLNTLVRSPPFFIGMLFGYILHVFRGLKIELPQWIILLCHALSFATFFYVVYIVHPCMQADWDNHFADSMNNSFRRSGWSLALCWMILACVHGYGGPCARSARIATTILLANPAVKQQCLHCCVSAWRSSSSSSSQPIYVPLLGTGLLSEQEGLGHSSHAGPVRIGNFTRTIELLRRYIARRNYYFTLGSGINPVEPAHSYCSQQMVTVRLYHMKKAIVSTDNRWPLGLKNSRVETADWQAQRRTSTNEMGG</sequence>
<organism evidence="1 2">
    <name type="scientific">Choristoneura fumiferana</name>
    <name type="common">Spruce budworm moth</name>
    <name type="synonym">Archips fumiferana</name>
    <dbReference type="NCBI Taxonomy" id="7141"/>
    <lineage>
        <taxon>Eukaryota</taxon>
        <taxon>Metazoa</taxon>
        <taxon>Ecdysozoa</taxon>
        <taxon>Arthropoda</taxon>
        <taxon>Hexapoda</taxon>
        <taxon>Insecta</taxon>
        <taxon>Pterygota</taxon>
        <taxon>Neoptera</taxon>
        <taxon>Endopterygota</taxon>
        <taxon>Lepidoptera</taxon>
        <taxon>Glossata</taxon>
        <taxon>Ditrysia</taxon>
        <taxon>Tortricoidea</taxon>
        <taxon>Tortricidae</taxon>
        <taxon>Tortricinae</taxon>
        <taxon>Choristoneura</taxon>
    </lineage>
</organism>
<keyword evidence="2" id="KW-1185">Reference proteome</keyword>